<keyword evidence="1" id="KW-0547">Nucleotide-binding</keyword>
<dbReference type="InterPro" id="IPR003018">
    <property type="entry name" value="GAF"/>
</dbReference>
<dbReference type="GO" id="GO:0006355">
    <property type="term" value="P:regulation of DNA-templated transcription"/>
    <property type="evidence" value="ECO:0007669"/>
    <property type="project" value="InterPro"/>
</dbReference>
<reference evidence="5 6" key="1">
    <citation type="journal article" date="2014" name="Genome Announc.">
        <title>Draft Genome Sequence of Propane- and Butane-Oxidizing Actinobacterium Rhodococcus ruber IEGM 231.</title>
        <authorList>
            <person name="Ivshina I.B."/>
            <person name="Kuyukina M.S."/>
            <person name="Krivoruchko A.V."/>
            <person name="Barbe V."/>
            <person name="Fischer C."/>
        </authorList>
    </citation>
    <scope>NUCLEOTIDE SEQUENCE [LARGE SCALE GENOMIC DNA]</scope>
</reference>
<dbReference type="GO" id="GO:0005524">
    <property type="term" value="F:ATP binding"/>
    <property type="evidence" value="ECO:0007669"/>
    <property type="project" value="UniProtKB-KW"/>
</dbReference>
<dbReference type="PANTHER" id="PTHR32071">
    <property type="entry name" value="TRANSCRIPTIONAL REGULATORY PROTEIN"/>
    <property type="match status" value="1"/>
</dbReference>
<dbReference type="RefSeq" id="WP_010591918.1">
    <property type="nucleotide sequence ID" value="NZ_CP023714.1"/>
</dbReference>
<dbReference type="EMBL" id="CCSD01000056">
    <property type="protein sequence ID" value="CDZ89140.1"/>
    <property type="molecule type" value="Genomic_DNA"/>
</dbReference>
<protein>
    <submittedName>
        <fullName evidence="5">Putative Fis family transcriptional regulator</fullName>
    </submittedName>
</protein>
<evidence type="ECO:0000256" key="2">
    <source>
        <dbReference type="ARBA" id="ARBA00022840"/>
    </source>
</evidence>
<organism evidence="5 6">
    <name type="scientific">Rhodococcus ruber</name>
    <dbReference type="NCBI Taxonomy" id="1830"/>
    <lineage>
        <taxon>Bacteria</taxon>
        <taxon>Bacillati</taxon>
        <taxon>Actinomycetota</taxon>
        <taxon>Actinomycetes</taxon>
        <taxon>Mycobacteriales</taxon>
        <taxon>Nocardiaceae</taxon>
        <taxon>Rhodococcus</taxon>
    </lineage>
</organism>
<name>A0A098BLL2_9NOCA</name>
<dbReference type="InterPro" id="IPR029016">
    <property type="entry name" value="GAF-like_dom_sf"/>
</dbReference>
<proteinExistence type="predicted"/>
<dbReference type="GO" id="GO:0043565">
    <property type="term" value="F:sequence-specific DNA binding"/>
    <property type="evidence" value="ECO:0007669"/>
    <property type="project" value="InterPro"/>
</dbReference>
<dbReference type="Proteomes" id="UP000042997">
    <property type="component" value="Unassembled WGS sequence"/>
</dbReference>
<dbReference type="GeneID" id="66836949"/>
<gene>
    <name evidence="5" type="ORF">RHRU231_450307</name>
</gene>
<dbReference type="Pfam" id="PF01590">
    <property type="entry name" value="GAF"/>
    <property type="match status" value="1"/>
</dbReference>
<dbReference type="PROSITE" id="PS50045">
    <property type="entry name" value="SIGMA54_INTERACT_4"/>
    <property type="match status" value="1"/>
</dbReference>
<dbReference type="InterPro" id="IPR002197">
    <property type="entry name" value="HTH_Fis"/>
</dbReference>
<evidence type="ECO:0000256" key="1">
    <source>
        <dbReference type="ARBA" id="ARBA00022741"/>
    </source>
</evidence>
<dbReference type="SUPFAM" id="SSF52540">
    <property type="entry name" value="P-loop containing nucleoside triphosphate hydrolases"/>
    <property type="match status" value="1"/>
</dbReference>
<dbReference type="Gene3D" id="3.30.450.40">
    <property type="match status" value="1"/>
</dbReference>
<dbReference type="InterPro" id="IPR002078">
    <property type="entry name" value="Sigma_54_int"/>
</dbReference>
<evidence type="ECO:0000313" key="6">
    <source>
        <dbReference type="Proteomes" id="UP000042997"/>
    </source>
</evidence>
<dbReference type="OrthoDB" id="5496274at2"/>
<evidence type="ECO:0000256" key="3">
    <source>
        <dbReference type="ARBA" id="ARBA00023015"/>
    </source>
</evidence>
<dbReference type="Gene3D" id="1.10.8.60">
    <property type="match status" value="1"/>
</dbReference>
<sequence>MNGLRPEIALSWKRSQLSGIDPGRLPEPTLLGPSDAAGRLLDAARPVLDELRTQLAGTGCCILLVDRDCRIVARLFDSAPMQRAMEEIGVVPGAALSEDTYGTNALGTPFEVRQSLVVHGEEHYLESLKDFSCYGHPLVHPVTRRIEGILDITAAGKTANPLFAPFLARAARDIEARLLEGARESDRRVVDAFQRAAQQRGVAVAAMGEDIMLTNKAAVELLLPADHAALRAIAVDLPAGESRTMDFALSAGGSTRLRIDRIPGIGSGALFLLDASGAREPVPRSDVAQDATTRLRRRLGRLRDGAGGVAIVGEPGSGRTWAARELVREAGTFLDAARIVGEGEREWSARLLTVAAAATDRGFVVVEHVHLAPDPVPALLSSMLSDPAAPRLVLTADPVDGIRPPVRELLARCPGQVRVPALRQRIRELGDLAAALAQELGRPDLRLGPSALTALSERSWPGNLAELRAVLAAVPVRESPLPVRREDLPVDYRATSRVSRLGGRERAEREAIIEALRESGGNKVHAAAQLGISRTTLYSRIRALGIAG</sequence>
<dbReference type="PANTHER" id="PTHR32071:SF122">
    <property type="entry name" value="SIGMA FACTOR"/>
    <property type="match status" value="1"/>
</dbReference>
<dbReference type="InterPro" id="IPR009057">
    <property type="entry name" value="Homeodomain-like_sf"/>
</dbReference>
<dbReference type="PRINTS" id="PR01590">
    <property type="entry name" value="HTHFIS"/>
</dbReference>
<keyword evidence="4" id="KW-0804">Transcription</keyword>
<dbReference type="eggNOG" id="COG3284">
    <property type="taxonomic scope" value="Bacteria"/>
</dbReference>
<dbReference type="Pfam" id="PF02954">
    <property type="entry name" value="HTH_8"/>
    <property type="match status" value="1"/>
</dbReference>
<accession>A0A098BLL2</accession>
<dbReference type="InterPro" id="IPR027417">
    <property type="entry name" value="P-loop_NTPase"/>
</dbReference>
<dbReference type="AlphaFoldDB" id="A0A098BLL2"/>
<dbReference type="SUPFAM" id="SSF46689">
    <property type="entry name" value="Homeodomain-like"/>
    <property type="match status" value="1"/>
</dbReference>
<evidence type="ECO:0000256" key="4">
    <source>
        <dbReference type="ARBA" id="ARBA00023163"/>
    </source>
</evidence>
<keyword evidence="2" id="KW-0067">ATP-binding</keyword>
<evidence type="ECO:0000313" key="5">
    <source>
        <dbReference type="EMBL" id="CDZ89140.1"/>
    </source>
</evidence>
<keyword evidence="3" id="KW-0805">Transcription regulation</keyword>
<dbReference type="Gene3D" id="1.10.10.60">
    <property type="entry name" value="Homeodomain-like"/>
    <property type="match status" value="1"/>
</dbReference>
<dbReference type="KEGG" id="rrz:CS378_07905"/>